<proteinExistence type="predicted"/>
<dbReference type="InterPro" id="IPR025850">
    <property type="entry name" value="SUKH-3"/>
</dbReference>
<evidence type="ECO:0008006" key="3">
    <source>
        <dbReference type="Google" id="ProtNLM"/>
    </source>
</evidence>
<sequence length="156" mass="17528">MEMAIYGRGRQLIEAAGWRPGRATDVSGLVREMRLVGFDVPTVARRFLEEFWQLRIEHPPSIELNGGEIFCWTEFDPMRVCTERDVRIAGRCSGVAGEFLCPLGIDAFHLTVYLSSSGKFFAGMDASVFAYADRIDEFFLKLADGSRPQLIGNWGL</sequence>
<dbReference type="EMBL" id="CP031194">
    <property type="protein sequence ID" value="AXG79991.1"/>
    <property type="molecule type" value="Genomic_DNA"/>
</dbReference>
<dbReference type="AlphaFoldDB" id="A0A345HTG7"/>
<name>A0A345HTG7_9ACTN</name>
<dbReference type="KEGG" id="spad:DVK44_22665"/>
<gene>
    <name evidence="1" type="ORF">DVK44_22665</name>
</gene>
<accession>A0A345HTG7</accession>
<dbReference type="Proteomes" id="UP000253868">
    <property type="component" value="Chromosome"/>
</dbReference>
<organism evidence="1 2">
    <name type="scientific">Streptomyces paludis</name>
    <dbReference type="NCBI Taxonomy" id="2282738"/>
    <lineage>
        <taxon>Bacteria</taxon>
        <taxon>Bacillati</taxon>
        <taxon>Actinomycetota</taxon>
        <taxon>Actinomycetes</taxon>
        <taxon>Kitasatosporales</taxon>
        <taxon>Streptomycetaceae</taxon>
        <taxon>Streptomyces</taxon>
    </lineage>
</organism>
<evidence type="ECO:0000313" key="2">
    <source>
        <dbReference type="Proteomes" id="UP000253868"/>
    </source>
</evidence>
<evidence type="ECO:0000313" key="1">
    <source>
        <dbReference type="EMBL" id="AXG79991.1"/>
    </source>
</evidence>
<dbReference type="OrthoDB" id="3351204at2"/>
<dbReference type="RefSeq" id="WP_114661315.1">
    <property type="nucleotide sequence ID" value="NZ_CP031194.1"/>
</dbReference>
<dbReference type="Pfam" id="PF14433">
    <property type="entry name" value="SUKH-3"/>
    <property type="match status" value="1"/>
</dbReference>
<protein>
    <recommendedName>
        <fullName evidence="3">SUKH-3 domain containing protein</fullName>
    </recommendedName>
</protein>
<reference evidence="2" key="1">
    <citation type="submission" date="2018-07" db="EMBL/GenBank/DDBJ databases">
        <authorList>
            <person name="Zhao J."/>
        </authorList>
    </citation>
    <scope>NUCLEOTIDE SEQUENCE [LARGE SCALE GENOMIC DNA]</scope>
    <source>
        <strain evidence="2">GSSD-12</strain>
    </source>
</reference>
<keyword evidence="2" id="KW-1185">Reference proteome</keyword>